<evidence type="ECO:0000256" key="1">
    <source>
        <dbReference type="SAM" id="Phobius"/>
    </source>
</evidence>
<protein>
    <submittedName>
        <fullName evidence="2">Uncharacterized protein</fullName>
    </submittedName>
</protein>
<sequence>MALLTYISQLATHVSAVLIMFWVCLVPEINADMNLAAFGLRNKDISLDGKQKAYALYLLFHSLELGYNFS</sequence>
<proteinExistence type="predicted"/>
<keyword evidence="3" id="KW-1185">Reference proteome</keyword>
<dbReference type="Proteomes" id="UP001610334">
    <property type="component" value="Unassembled WGS sequence"/>
</dbReference>
<comment type="caution">
    <text evidence="2">The sequence shown here is derived from an EMBL/GenBank/DDBJ whole genome shotgun (WGS) entry which is preliminary data.</text>
</comment>
<dbReference type="EMBL" id="JBFXLT010000011">
    <property type="protein sequence ID" value="KAL2819201.1"/>
    <property type="molecule type" value="Genomic_DNA"/>
</dbReference>
<feature type="transmembrane region" description="Helical" evidence="1">
    <location>
        <begin position="6"/>
        <end position="25"/>
    </location>
</feature>
<gene>
    <name evidence="2" type="ORF">BJX63DRAFT_382687</name>
</gene>
<keyword evidence="1" id="KW-0472">Membrane</keyword>
<keyword evidence="1" id="KW-0812">Transmembrane</keyword>
<keyword evidence="1" id="KW-1133">Transmembrane helix</keyword>
<evidence type="ECO:0000313" key="2">
    <source>
        <dbReference type="EMBL" id="KAL2819201.1"/>
    </source>
</evidence>
<name>A0ABR4HUM6_9EURO</name>
<evidence type="ECO:0000313" key="3">
    <source>
        <dbReference type="Proteomes" id="UP001610334"/>
    </source>
</evidence>
<accession>A0ABR4HUM6</accession>
<reference evidence="2 3" key="1">
    <citation type="submission" date="2024-07" db="EMBL/GenBank/DDBJ databases">
        <title>Section-level genome sequencing and comparative genomics of Aspergillus sections Usti and Cavernicolus.</title>
        <authorList>
            <consortium name="Lawrence Berkeley National Laboratory"/>
            <person name="Nybo J.L."/>
            <person name="Vesth T.C."/>
            <person name="Theobald S."/>
            <person name="Frisvad J.C."/>
            <person name="Larsen T.O."/>
            <person name="Kjaerboelling I."/>
            <person name="Rothschild-Mancinelli K."/>
            <person name="Lyhne E.K."/>
            <person name="Kogle M.E."/>
            <person name="Barry K."/>
            <person name="Clum A."/>
            <person name="Na H."/>
            <person name="Ledsgaard L."/>
            <person name="Lin J."/>
            <person name="Lipzen A."/>
            <person name="Kuo A."/>
            <person name="Riley R."/>
            <person name="Mondo S."/>
            <person name="Labutti K."/>
            <person name="Haridas S."/>
            <person name="Pangalinan J."/>
            <person name="Salamov A.A."/>
            <person name="Simmons B.A."/>
            <person name="Magnuson J.K."/>
            <person name="Chen J."/>
            <person name="Drula E."/>
            <person name="Henrissat B."/>
            <person name="Wiebenga A."/>
            <person name="Lubbers R.J."/>
            <person name="Gomes A.C."/>
            <person name="Makela M.R."/>
            <person name="Stajich J."/>
            <person name="Grigoriev I.V."/>
            <person name="Mortensen U.H."/>
            <person name="De Vries R.P."/>
            <person name="Baker S.E."/>
            <person name="Andersen M.R."/>
        </authorList>
    </citation>
    <scope>NUCLEOTIDE SEQUENCE [LARGE SCALE GENOMIC DNA]</scope>
    <source>
        <strain evidence="2 3">CBS 588.65</strain>
    </source>
</reference>
<organism evidence="2 3">
    <name type="scientific">Aspergillus granulosus</name>
    <dbReference type="NCBI Taxonomy" id="176169"/>
    <lineage>
        <taxon>Eukaryota</taxon>
        <taxon>Fungi</taxon>
        <taxon>Dikarya</taxon>
        <taxon>Ascomycota</taxon>
        <taxon>Pezizomycotina</taxon>
        <taxon>Eurotiomycetes</taxon>
        <taxon>Eurotiomycetidae</taxon>
        <taxon>Eurotiales</taxon>
        <taxon>Aspergillaceae</taxon>
        <taxon>Aspergillus</taxon>
        <taxon>Aspergillus subgen. Nidulantes</taxon>
    </lineage>
</organism>